<dbReference type="InterPro" id="IPR051506">
    <property type="entry name" value="ATOS_Transcription_Regulators"/>
</dbReference>
<dbReference type="Pfam" id="PF13889">
    <property type="entry name" value="Chromosome_seg"/>
    <property type="match status" value="1"/>
</dbReference>
<sequence length="80" mass="9266">MEPGTKTFIRQRSYSAGPIIENAPDDPAANRSILRYLVHLHFCCPSKGRFYLYKSIRIVFANRVPDGKEKLRNETTWPEP</sequence>
<reference evidence="3" key="1">
    <citation type="submission" date="2015-05" db="EMBL/GenBank/DDBJ databases">
        <authorList>
            <person name="Fogelqvist Johan"/>
        </authorList>
    </citation>
    <scope>NUCLEOTIDE SEQUENCE [LARGE SCALE GENOMIC DNA]</scope>
</reference>
<evidence type="ECO:0000313" key="2">
    <source>
        <dbReference type="EMBL" id="CRK47433.1"/>
    </source>
</evidence>
<dbReference type="PANTHER" id="PTHR13199:SF11">
    <property type="entry name" value="PROTEIN ATOSSA"/>
    <property type="match status" value="1"/>
</dbReference>
<name>A0A0G4NLU1_VERLO</name>
<evidence type="ECO:0000313" key="3">
    <source>
        <dbReference type="Proteomes" id="UP000045706"/>
    </source>
</evidence>
<proteinExistence type="predicted"/>
<protein>
    <recommendedName>
        <fullName evidence="1">Atos-like C-terminal domain-containing protein</fullName>
    </recommendedName>
</protein>
<dbReference type="InterPro" id="IPR033473">
    <property type="entry name" value="Atos-like_C"/>
</dbReference>
<gene>
    <name evidence="2" type="ORF">BN1723_020292</name>
</gene>
<dbReference type="AlphaFoldDB" id="A0A0G4NLU1"/>
<dbReference type="EMBL" id="CVQI01036591">
    <property type="protein sequence ID" value="CRK47433.1"/>
    <property type="molecule type" value="Genomic_DNA"/>
</dbReference>
<feature type="domain" description="Atos-like C-terminal" evidence="1">
    <location>
        <begin position="33"/>
        <end position="79"/>
    </location>
</feature>
<dbReference type="PANTHER" id="PTHR13199">
    <property type="entry name" value="GH03947P"/>
    <property type="match status" value="1"/>
</dbReference>
<feature type="non-terminal residue" evidence="2">
    <location>
        <position position="80"/>
    </location>
</feature>
<evidence type="ECO:0000259" key="1">
    <source>
        <dbReference type="Pfam" id="PF13889"/>
    </source>
</evidence>
<dbReference type="Proteomes" id="UP000045706">
    <property type="component" value="Unassembled WGS sequence"/>
</dbReference>
<organism evidence="2 3">
    <name type="scientific">Verticillium longisporum</name>
    <name type="common">Verticillium dahliae var. longisporum</name>
    <dbReference type="NCBI Taxonomy" id="100787"/>
    <lineage>
        <taxon>Eukaryota</taxon>
        <taxon>Fungi</taxon>
        <taxon>Dikarya</taxon>
        <taxon>Ascomycota</taxon>
        <taxon>Pezizomycotina</taxon>
        <taxon>Sordariomycetes</taxon>
        <taxon>Hypocreomycetidae</taxon>
        <taxon>Glomerellales</taxon>
        <taxon>Plectosphaerellaceae</taxon>
        <taxon>Verticillium</taxon>
    </lineage>
</organism>
<accession>A0A0G4NLU1</accession>